<feature type="transmembrane region" description="Helical" evidence="2">
    <location>
        <begin position="125"/>
        <end position="145"/>
    </location>
</feature>
<feature type="transmembrane region" description="Helical" evidence="2">
    <location>
        <begin position="69"/>
        <end position="91"/>
    </location>
</feature>
<reference evidence="3 4" key="1">
    <citation type="submission" date="2019-06" db="EMBL/GenBank/DDBJ databases">
        <title>Sequencing the genomes of 1000 actinobacteria strains.</title>
        <authorList>
            <person name="Klenk H.-P."/>
        </authorList>
    </citation>
    <scope>NUCLEOTIDE SEQUENCE [LARGE SCALE GENOMIC DNA]</scope>
    <source>
        <strain evidence="3 4">DSM 102200</strain>
    </source>
</reference>
<comment type="caution">
    <text evidence="3">The sequence shown here is derived from an EMBL/GenBank/DDBJ whole genome shotgun (WGS) entry which is preliminary data.</text>
</comment>
<evidence type="ECO:0000313" key="4">
    <source>
        <dbReference type="Proteomes" id="UP000316096"/>
    </source>
</evidence>
<name>A0A543CGH2_9ACTN</name>
<keyword evidence="2" id="KW-0472">Membrane</keyword>
<evidence type="ECO:0008006" key="5">
    <source>
        <dbReference type="Google" id="ProtNLM"/>
    </source>
</evidence>
<dbReference type="AlphaFoldDB" id="A0A543CGH2"/>
<dbReference type="Proteomes" id="UP000316096">
    <property type="component" value="Unassembled WGS sequence"/>
</dbReference>
<dbReference type="EMBL" id="VFOZ01000001">
    <property type="protein sequence ID" value="TQL96202.1"/>
    <property type="molecule type" value="Genomic_DNA"/>
</dbReference>
<feature type="compositionally biased region" description="Basic and acidic residues" evidence="1">
    <location>
        <begin position="1"/>
        <end position="15"/>
    </location>
</feature>
<keyword evidence="2" id="KW-0812">Transmembrane</keyword>
<keyword evidence="4" id="KW-1185">Reference proteome</keyword>
<evidence type="ECO:0000256" key="1">
    <source>
        <dbReference type="SAM" id="MobiDB-lite"/>
    </source>
</evidence>
<keyword evidence="2" id="KW-1133">Transmembrane helix</keyword>
<dbReference type="OrthoDB" id="5192539at2"/>
<evidence type="ECO:0000256" key="2">
    <source>
        <dbReference type="SAM" id="Phobius"/>
    </source>
</evidence>
<dbReference type="RefSeq" id="WP_141955060.1">
    <property type="nucleotide sequence ID" value="NZ_VFOZ01000001.1"/>
</dbReference>
<proteinExistence type="predicted"/>
<sequence length="153" mass="17158">MAKWREESGKTIKDTEEGDEQETPTVPVPRTAPDTGDSARPERQGSRRRAREGNGLRTGMRRVSDTAAAAVRVIAMIICVLLALHIAFVVFSANDDNSIVRTVNDWADWFAWRFRDMFVPKDERVAVLVNYGIAAVVYLVAGRVVSSLIRRIR</sequence>
<organism evidence="3 4">
    <name type="scientific">Actinoallomurus bryophytorum</name>
    <dbReference type="NCBI Taxonomy" id="1490222"/>
    <lineage>
        <taxon>Bacteria</taxon>
        <taxon>Bacillati</taxon>
        <taxon>Actinomycetota</taxon>
        <taxon>Actinomycetes</taxon>
        <taxon>Streptosporangiales</taxon>
        <taxon>Thermomonosporaceae</taxon>
        <taxon>Actinoallomurus</taxon>
    </lineage>
</organism>
<protein>
    <recommendedName>
        <fullName evidence="5">YGGT family protein</fullName>
    </recommendedName>
</protein>
<accession>A0A543CGH2</accession>
<gene>
    <name evidence="3" type="ORF">FB559_1726</name>
</gene>
<feature type="region of interest" description="Disordered" evidence="1">
    <location>
        <begin position="1"/>
        <end position="58"/>
    </location>
</feature>
<evidence type="ECO:0000313" key="3">
    <source>
        <dbReference type="EMBL" id="TQL96202.1"/>
    </source>
</evidence>